<comment type="catalytic activity">
    <reaction evidence="9">
        <text>orotidine 5'-phosphate + H(+) = UMP + CO2</text>
        <dbReference type="Rhea" id="RHEA:11596"/>
        <dbReference type="ChEBI" id="CHEBI:15378"/>
        <dbReference type="ChEBI" id="CHEBI:16526"/>
        <dbReference type="ChEBI" id="CHEBI:57538"/>
        <dbReference type="ChEBI" id="CHEBI:57865"/>
        <dbReference type="EC" id="4.1.1.23"/>
    </reaction>
</comment>
<dbReference type="NCBIfam" id="TIGR02127">
    <property type="entry name" value="pyrF_sub2"/>
    <property type="match status" value="1"/>
</dbReference>
<evidence type="ECO:0000256" key="3">
    <source>
        <dbReference type="ARBA" id="ARBA00012321"/>
    </source>
</evidence>
<dbReference type="PANTHER" id="PTHR43375:SF1">
    <property type="entry name" value="OROTIDINE 5'-PHOSPHATE DECARBOXYLASE"/>
    <property type="match status" value="1"/>
</dbReference>
<dbReference type="Gene3D" id="3.40.50.2020">
    <property type="match status" value="1"/>
</dbReference>
<dbReference type="SUPFAM" id="SSF51366">
    <property type="entry name" value="Ribulose-phoshate binding barrel"/>
    <property type="match status" value="1"/>
</dbReference>
<keyword evidence="5" id="KW-0210">Decarboxylase</keyword>
<evidence type="ECO:0000313" key="12">
    <source>
        <dbReference type="Proteomes" id="UP000266841"/>
    </source>
</evidence>
<evidence type="ECO:0000256" key="8">
    <source>
        <dbReference type="ARBA" id="ARBA00033428"/>
    </source>
</evidence>
<name>K0T5J1_THAOC</name>
<dbReference type="GO" id="GO:0004590">
    <property type="term" value="F:orotidine-5'-phosphate decarboxylase activity"/>
    <property type="evidence" value="ECO:0007669"/>
    <property type="project" value="UniProtKB-EC"/>
</dbReference>
<evidence type="ECO:0000256" key="7">
    <source>
        <dbReference type="ARBA" id="ARBA00023239"/>
    </source>
</evidence>
<dbReference type="OrthoDB" id="5553476at2759"/>
<accession>K0T5J1</accession>
<dbReference type="Gene3D" id="3.20.20.70">
    <property type="entry name" value="Aldolase class I"/>
    <property type="match status" value="1"/>
</dbReference>
<protein>
    <recommendedName>
        <fullName evidence="4">Orotidine 5'-phosphate decarboxylase</fullName>
        <ecNumber evidence="3">4.1.1.23</ecNumber>
    </recommendedName>
    <alternativeName>
        <fullName evidence="8">OMP decarboxylase</fullName>
    </alternativeName>
</protein>
<evidence type="ECO:0000256" key="1">
    <source>
        <dbReference type="ARBA" id="ARBA00004861"/>
    </source>
</evidence>
<sequence length="359" mass="37872">MSFFHQISSRSQSLNSLLCVGLDPHLAELNLPESSTEEQRCEAAYDFCKRIIEATADHAVAYKPNAAFFEALGARLGCATLKRVVDSIPDGIPVLLDVKRGDIGSTAAAYAEACYDETDGIGAHGVTLSPLMGWDSVKPFVTGNYADKGAFVLCKTSNPGSNDLLALSTESGGALFEKIAGLANEWSAKAASESPSSSSEPRLGLVVGATDPSALDAARRAAGQDVWILAPGVGAQGGDLDAACAAGLNDHGSGMLIPVSRGISRSPDPAAEAIKLKEGINSAREAVVRRRKDEEGESQAIESYQRDFLEFALDEGVLKFGSFVLKSGRTSPYFFNAGLFFEWQCASQAGEKLRCGHNG</sequence>
<dbReference type="Pfam" id="PF00215">
    <property type="entry name" value="OMPdecase"/>
    <property type="match status" value="1"/>
</dbReference>
<dbReference type="Proteomes" id="UP000266841">
    <property type="component" value="Unassembled WGS sequence"/>
</dbReference>
<reference evidence="11 12" key="1">
    <citation type="journal article" date="2012" name="Genome Biol.">
        <title>Genome and low-iron response of an oceanic diatom adapted to chronic iron limitation.</title>
        <authorList>
            <person name="Lommer M."/>
            <person name="Specht M."/>
            <person name="Roy A.S."/>
            <person name="Kraemer L."/>
            <person name="Andreson R."/>
            <person name="Gutowska M.A."/>
            <person name="Wolf J."/>
            <person name="Bergner S.V."/>
            <person name="Schilhabel M.B."/>
            <person name="Klostermeier U.C."/>
            <person name="Beiko R.G."/>
            <person name="Rosenstiel P."/>
            <person name="Hippler M."/>
            <person name="Laroche J."/>
        </authorList>
    </citation>
    <scope>NUCLEOTIDE SEQUENCE [LARGE SCALE GENOMIC DNA]</scope>
    <source>
        <strain evidence="11 12">CCMP1005</strain>
    </source>
</reference>
<evidence type="ECO:0000256" key="2">
    <source>
        <dbReference type="ARBA" id="ARBA00008847"/>
    </source>
</evidence>
<evidence type="ECO:0000256" key="9">
    <source>
        <dbReference type="ARBA" id="ARBA00049157"/>
    </source>
</evidence>
<organism evidence="11 12">
    <name type="scientific">Thalassiosira oceanica</name>
    <name type="common">Marine diatom</name>
    <dbReference type="NCBI Taxonomy" id="159749"/>
    <lineage>
        <taxon>Eukaryota</taxon>
        <taxon>Sar</taxon>
        <taxon>Stramenopiles</taxon>
        <taxon>Ochrophyta</taxon>
        <taxon>Bacillariophyta</taxon>
        <taxon>Coscinodiscophyceae</taxon>
        <taxon>Thalassiosirophycidae</taxon>
        <taxon>Thalassiosirales</taxon>
        <taxon>Thalassiosiraceae</taxon>
        <taxon>Thalassiosira</taxon>
    </lineage>
</organism>
<evidence type="ECO:0000256" key="4">
    <source>
        <dbReference type="ARBA" id="ARBA00021923"/>
    </source>
</evidence>
<dbReference type="AlphaFoldDB" id="K0T5J1"/>
<dbReference type="eggNOG" id="KOG1377">
    <property type="taxonomic scope" value="Eukaryota"/>
</dbReference>
<dbReference type="InterPro" id="IPR013785">
    <property type="entry name" value="Aldolase_TIM"/>
</dbReference>
<dbReference type="SMART" id="SM00934">
    <property type="entry name" value="OMPdecase"/>
    <property type="match status" value="1"/>
</dbReference>
<dbReference type="PANTHER" id="PTHR43375">
    <property type="entry name" value="OROTIDINE 5'-PHOSPHATE DECARBOXYLASE"/>
    <property type="match status" value="1"/>
</dbReference>
<dbReference type="InterPro" id="IPR011995">
    <property type="entry name" value="OMPdecase_type-2"/>
</dbReference>
<evidence type="ECO:0000256" key="5">
    <source>
        <dbReference type="ARBA" id="ARBA00022793"/>
    </source>
</evidence>
<dbReference type="EC" id="4.1.1.23" evidence="3"/>
<dbReference type="OMA" id="PNPEMMP"/>
<dbReference type="GO" id="GO:0006207">
    <property type="term" value="P:'de novo' pyrimidine nucleobase biosynthetic process"/>
    <property type="evidence" value="ECO:0007669"/>
    <property type="project" value="InterPro"/>
</dbReference>
<comment type="similarity">
    <text evidence="2">Belongs to the OMP decarboxylase family. Type 2 subfamily.</text>
</comment>
<dbReference type="InterPro" id="IPR001754">
    <property type="entry name" value="OMPdeCOase_dom"/>
</dbReference>
<dbReference type="CDD" id="cd04725">
    <property type="entry name" value="OMP_decarboxylase_like"/>
    <property type="match status" value="1"/>
</dbReference>
<dbReference type="SUPFAM" id="SSF53271">
    <property type="entry name" value="PRTase-like"/>
    <property type="match status" value="1"/>
</dbReference>
<keyword evidence="12" id="KW-1185">Reference proteome</keyword>
<gene>
    <name evidence="11" type="ORF">THAOC_06072</name>
</gene>
<dbReference type="InterPro" id="IPR011060">
    <property type="entry name" value="RibuloseP-bd_barrel"/>
</dbReference>
<evidence type="ECO:0000256" key="6">
    <source>
        <dbReference type="ARBA" id="ARBA00022975"/>
    </source>
</evidence>
<dbReference type="EMBL" id="AGNL01005913">
    <property type="protein sequence ID" value="EJK72399.1"/>
    <property type="molecule type" value="Genomic_DNA"/>
</dbReference>
<dbReference type="UniPathway" id="UPA00070">
    <property type="reaction ID" value="UER00120"/>
</dbReference>
<proteinExistence type="inferred from homology"/>
<dbReference type="GO" id="GO:0044205">
    <property type="term" value="P:'de novo' UMP biosynthetic process"/>
    <property type="evidence" value="ECO:0007669"/>
    <property type="project" value="UniProtKB-UniPathway"/>
</dbReference>
<comment type="pathway">
    <text evidence="1">Pyrimidine metabolism; UMP biosynthesis via de novo pathway; UMP from orotate: step 2/2.</text>
</comment>
<dbReference type="PROSITE" id="PS00156">
    <property type="entry name" value="OMPDECASE"/>
    <property type="match status" value="1"/>
</dbReference>
<feature type="domain" description="Orotidine 5'-phosphate decarboxylase" evidence="10">
    <location>
        <begin position="17"/>
        <end position="276"/>
    </location>
</feature>
<dbReference type="InterPro" id="IPR029057">
    <property type="entry name" value="PRTase-like"/>
</dbReference>
<keyword evidence="7" id="KW-0456">Lyase</keyword>
<dbReference type="InterPro" id="IPR018089">
    <property type="entry name" value="OMPdecase_AS"/>
</dbReference>
<evidence type="ECO:0000313" key="11">
    <source>
        <dbReference type="EMBL" id="EJK72399.1"/>
    </source>
</evidence>
<evidence type="ECO:0000259" key="10">
    <source>
        <dbReference type="SMART" id="SM00934"/>
    </source>
</evidence>
<keyword evidence="6" id="KW-0665">Pyrimidine biosynthesis</keyword>
<comment type="caution">
    <text evidence="11">The sequence shown here is derived from an EMBL/GenBank/DDBJ whole genome shotgun (WGS) entry which is preliminary data.</text>
</comment>